<proteinExistence type="predicted"/>
<evidence type="ECO:0000313" key="2">
    <source>
        <dbReference type="Proteomes" id="UP001153332"/>
    </source>
</evidence>
<organism evidence="1 2">
    <name type="scientific">Lasiodiplodia mahajangana</name>
    <dbReference type="NCBI Taxonomy" id="1108764"/>
    <lineage>
        <taxon>Eukaryota</taxon>
        <taxon>Fungi</taxon>
        <taxon>Dikarya</taxon>
        <taxon>Ascomycota</taxon>
        <taxon>Pezizomycotina</taxon>
        <taxon>Dothideomycetes</taxon>
        <taxon>Dothideomycetes incertae sedis</taxon>
        <taxon>Botryosphaeriales</taxon>
        <taxon>Botryosphaeriaceae</taxon>
        <taxon>Lasiodiplodia</taxon>
    </lineage>
</organism>
<accession>A0ACC2JCK2</accession>
<comment type="caution">
    <text evidence="1">The sequence shown here is derived from an EMBL/GenBank/DDBJ whole genome shotgun (WGS) entry which is preliminary data.</text>
</comment>
<dbReference type="Proteomes" id="UP001153332">
    <property type="component" value="Unassembled WGS sequence"/>
</dbReference>
<protein>
    <submittedName>
        <fullName evidence="1">Uncharacterized protein</fullName>
    </submittedName>
</protein>
<dbReference type="EMBL" id="JAPUUL010002521">
    <property type="protein sequence ID" value="KAJ8125180.1"/>
    <property type="molecule type" value="Genomic_DNA"/>
</dbReference>
<evidence type="ECO:0000313" key="1">
    <source>
        <dbReference type="EMBL" id="KAJ8125180.1"/>
    </source>
</evidence>
<name>A0ACC2JCK2_9PEZI</name>
<gene>
    <name evidence="1" type="ORF">O1611_g8460</name>
</gene>
<sequence length="734" mass="80160">MIGIRFFFWPLALIAAVLAIFLNLPLRNTYLPRAVNLLTATATDLSALLDSGRISSAHLVPRHQLQSTAALLDNERGRGILRSAVHGVPILIKGNFATEPSLGLSTNGGAFALANVTTKYDAAAVHQLREAGAIILGKTNLDELCSWKGDNLGSGWSKLGGTTRSPYTFGSPCGSSGGSAVAVAAGLVPFALGTETTGSITCPASFLALYGLVGSKDLVSSHGLSPVSSSFDRPGILSKSVADLAVVLDVIARPGESKTKYLESLNDSTSWTDFRLGLADPDFFNKTHGSYHEEIGELKMYKEISNAVMRMGALGAEVNMNASFPSAQFLPQSFGKIQRIIRHEIKSSFESFSRETDAPVKSLADLILFNKEHWSDALKKDGLQFPQGQEILEKSVGESLDSAEYDDIMNTLYTWAVTSGLEYAFKTHSVDFLVVPGWSWITIYSAIAGAPMGTVPLGQFPDGRPFGLTRTSHVVTRGICVDKQPALRPRQSSVQLGLRRDSYALGDKKRRRIPSFTMDSSTEQSTTHNIPALLRYMKRDPLYLSDKPYVCLMDVSSVPNASATNIETVGVPGVPICDVRTLGPAEKPQLRVHGFEVILLDPQPDPEQFTDTEWLTSVFYARAREIVLEKTGAKDARVFEHQLRYRHPGFGRPDLSGPPGFDVPVQQVHADQTSPAAWRRLRRHWPELADDQAALSNGFGIVKCTPYSVRYCLKFVQRPFVLGRLAKYGISKRP</sequence>
<keyword evidence="2" id="KW-1185">Reference proteome</keyword>
<reference evidence="1" key="1">
    <citation type="submission" date="2022-12" db="EMBL/GenBank/DDBJ databases">
        <title>Genome Sequence of Lasiodiplodia mahajangana.</title>
        <authorList>
            <person name="Buettner E."/>
        </authorList>
    </citation>
    <scope>NUCLEOTIDE SEQUENCE</scope>
    <source>
        <strain evidence="1">VT137</strain>
    </source>
</reference>